<evidence type="ECO:0000256" key="1">
    <source>
        <dbReference type="ARBA" id="ARBA00022737"/>
    </source>
</evidence>
<reference evidence="3" key="1">
    <citation type="submission" date="2023-07" db="EMBL/GenBank/DDBJ databases">
        <title>Genomic Encyclopedia of Type Strains, Phase IV (KMG-IV): sequencing the most valuable type-strain genomes for metagenomic binning, comparative biology and taxonomic classification.</title>
        <authorList>
            <person name="Goeker M."/>
        </authorList>
    </citation>
    <scope>NUCLEOTIDE SEQUENCE</scope>
    <source>
        <strain evidence="3">DSM 24202</strain>
    </source>
</reference>
<comment type="caution">
    <text evidence="3">The sequence shown here is derived from an EMBL/GenBank/DDBJ whole genome shotgun (WGS) entry which is preliminary data.</text>
</comment>
<dbReference type="Gene3D" id="1.25.40.10">
    <property type="entry name" value="Tetratricopeptide repeat domain"/>
    <property type="match status" value="3"/>
</dbReference>
<dbReference type="GO" id="GO:0070062">
    <property type="term" value="C:extracellular exosome"/>
    <property type="evidence" value="ECO:0007669"/>
    <property type="project" value="TreeGrafter"/>
</dbReference>
<dbReference type="AlphaFoldDB" id="A0AAE3VDU7"/>
<dbReference type="EMBL" id="JAUSVL010000001">
    <property type="protein sequence ID" value="MDQ0288678.1"/>
    <property type="molecule type" value="Genomic_DNA"/>
</dbReference>
<name>A0AAE3VDU7_9BACT</name>
<dbReference type="PANTHER" id="PTHR44314:SF1">
    <property type="entry name" value="CILIA- AND FLAGELLA-ASSOCIATED PROTEIN 70"/>
    <property type="match status" value="1"/>
</dbReference>
<evidence type="ECO:0000313" key="4">
    <source>
        <dbReference type="Proteomes" id="UP001238163"/>
    </source>
</evidence>
<protein>
    <submittedName>
        <fullName evidence="3">Flp pilus assembly protein TadD</fullName>
    </submittedName>
</protein>
<sequence>MKMPWNLLCMGRLGRLRWLGFGCALLAGFLGVLAHAVEPGLSEAEASLLQQAEGMAPAAAAELLRAATTAESSAALPFARGVFLLRAEERGAALAAFRDACERAPDFHRARLNVAKLLVMQGEHTPAAQELRVLLATTHGLDTGELWSLLARCELERGHALAAEGACRQALLWRPEDRSCRLMLIQALAEQGRLADAALLARSEVLAAPTETWLWGVIANAELQAGRNREAMAVLDVARRFAVATDSMQETLFELFLSEKLYRLAAQQLESQARAGVDAPPGLLLRCAQALLAAGAEEEARRVLALLGDGTALTGDDRGAYGRLQSQLALLAGDSTAAGSYLRQVLAANPLDGAALLALGRLALDDGQLVAAEDCFARARLLPEFTREARMALARVAMAREDWAEALQQLQEARKMSPSPELDESIRQLQAWLAKRK</sequence>
<keyword evidence="4" id="KW-1185">Reference proteome</keyword>
<dbReference type="InterPro" id="IPR011990">
    <property type="entry name" value="TPR-like_helical_dom_sf"/>
</dbReference>
<keyword evidence="1" id="KW-0677">Repeat</keyword>
<dbReference type="Pfam" id="PF14559">
    <property type="entry name" value="TPR_19"/>
    <property type="match status" value="1"/>
</dbReference>
<keyword evidence="2" id="KW-0802">TPR repeat</keyword>
<organism evidence="3 4">
    <name type="scientific">Oligosphaera ethanolica</name>
    <dbReference type="NCBI Taxonomy" id="760260"/>
    <lineage>
        <taxon>Bacteria</taxon>
        <taxon>Pseudomonadati</taxon>
        <taxon>Lentisphaerota</taxon>
        <taxon>Oligosphaeria</taxon>
        <taxon>Oligosphaerales</taxon>
        <taxon>Oligosphaeraceae</taxon>
        <taxon>Oligosphaera</taxon>
    </lineage>
</organism>
<dbReference type="SUPFAM" id="SSF48452">
    <property type="entry name" value="TPR-like"/>
    <property type="match status" value="2"/>
</dbReference>
<dbReference type="Pfam" id="PF13432">
    <property type="entry name" value="TPR_16"/>
    <property type="match status" value="1"/>
</dbReference>
<gene>
    <name evidence="3" type="ORF">J3R75_000785</name>
</gene>
<dbReference type="InterPro" id="IPR052628">
    <property type="entry name" value="CFAP70"/>
</dbReference>
<accession>A0AAE3VDU7</accession>
<dbReference type="InterPro" id="IPR019734">
    <property type="entry name" value="TPR_rpt"/>
</dbReference>
<dbReference type="PANTHER" id="PTHR44314">
    <property type="entry name" value="CILIA- AND FLAGELLA-ASSOCIATED PROTEIN 70"/>
    <property type="match status" value="1"/>
</dbReference>
<dbReference type="RefSeq" id="WP_307260011.1">
    <property type="nucleotide sequence ID" value="NZ_JAUSVL010000001.1"/>
</dbReference>
<evidence type="ECO:0000313" key="3">
    <source>
        <dbReference type="EMBL" id="MDQ0288678.1"/>
    </source>
</evidence>
<dbReference type="SMART" id="SM00028">
    <property type="entry name" value="TPR"/>
    <property type="match status" value="4"/>
</dbReference>
<evidence type="ECO:0000256" key="2">
    <source>
        <dbReference type="ARBA" id="ARBA00022803"/>
    </source>
</evidence>
<proteinExistence type="predicted"/>
<dbReference type="Proteomes" id="UP001238163">
    <property type="component" value="Unassembled WGS sequence"/>
</dbReference>